<comment type="caution">
    <text evidence="3">The sequence shown here is derived from an EMBL/GenBank/DDBJ whole genome shotgun (WGS) entry which is preliminary data.</text>
</comment>
<dbReference type="InterPro" id="IPR002347">
    <property type="entry name" value="SDR_fam"/>
</dbReference>
<dbReference type="AlphaFoldDB" id="A0AB38LHY6"/>
<dbReference type="GO" id="GO:0016491">
    <property type="term" value="F:oxidoreductase activity"/>
    <property type="evidence" value="ECO:0007669"/>
    <property type="project" value="UniProtKB-KW"/>
</dbReference>
<name>A0AB38LHY6_AURPU</name>
<dbReference type="SUPFAM" id="SSF51735">
    <property type="entry name" value="NAD(P)-binding Rossmann-fold domains"/>
    <property type="match status" value="1"/>
</dbReference>
<dbReference type="Gene3D" id="3.40.50.720">
    <property type="entry name" value="NAD(P)-binding Rossmann-like Domain"/>
    <property type="match status" value="1"/>
</dbReference>
<dbReference type="PANTHER" id="PTHR24320:SF154">
    <property type="entry name" value="OXIDOREDUCTASE, SHORT-CHAIN DEHYDROGENASE_REDUCTASE FAMILY (AFU_ORTHOLOGUE AFUA_2G04560)"/>
    <property type="match status" value="1"/>
</dbReference>
<protein>
    <submittedName>
        <fullName evidence="3">Oxidoreductase</fullName>
    </submittedName>
</protein>
<dbReference type="InterPro" id="IPR036291">
    <property type="entry name" value="NAD(P)-bd_dom_sf"/>
</dbReference>
<keyword evidence="2" id="KW-0560">Oxidoreductase</keyword>
<proteinExistence type="inferred from homology"/>
<dbReference type="EMBL" id="QZBJ01000136">
    <property type="protein sequence ID" value="THY68024.1"/>
    <property type="molecule type" value="Genomic_DNA"/>
</dbReference>
<dbReference type="Proteomes" id="UP000305064">
    <property type="component" value="Unassembled WGS sequence"/>
</dbReference>
<dbReference type="Pfam" id="PF00106">
    <property type="entry name" value="adh_short"/>
    <property type="match status" value="1"/>
</dbReference>
<evidence type="ECO:0000256" key="1">
    <source>
        <dbReference type="ARBA" id="ARBA00006484"/>
    </source>
</evidence>
<comment type="similarity">
    <text evidence="1">Belongs to the short-chain dehydrogenases/reductases (SDR) family.</text>
</comment>
<gene>
    <name evidence="3" type="ORF">D6C94_10423</name>
</gene>
<evidence type="ECO:0000313" key="3">
    <source>
        <dbReference type="EMBL" id="THY68024.1"/>
    </source>
</evidence>
<accession>A0AB38LHY6</accession>
<reference evidence="3 4" key="1">
    <citation type="submission" date="2018-10" db="EMBL/GenBank/DDBJ databases">
        <title>Fifty Aureobasidium pullulans genomes reveal a recombining polyextremotolerant generalist.</title>
        <authorList>
            <person name="Gostincar C."/>
            <person name="Turk M."/>
            <person name="Zajc J."/>
            <person name="Gunde-Cimerman N."/>
        </authorList>
    </citation>
    <scope>NUCLEOTIDE SEQUENCE [LARGE SCALE GENOMIC DNA]</scope>
    <source>
        <strain evidence="3 4">EXF-4256</strain>
    </source>
</reference>
<evidence type="ECO:0000313" key="4">
    <source>
        <dbReference type="Proteomes" id="UP000305064"/>
    </source>
</evidence>
<dbReference type="PANTHER" id="PTHR24320">
    <property type="entry name" value="RETINOL DEHYDROGENASE"/>
    <property type="match status" value="1"/>
</dbReference>
<organism evidence="3 4">
    <name type="scientific">Aureobasidium pullulans</name>
    <name type="common">Black yeast</name>
    <name type="synonym">Pullularia pullulans</name>
    <dbReference type="NCBI Taxonomy" id="5580"/>
    <lineage>
        <taxon>Eukaryota</taxon>
        <taxon>Fungi</taxon>
        <taxon>Dikarya</taxon>
        <taxon>Ascomycota</taxon>
        <taxon>Pezizomycotina</taxon>
        <taxon>Dothideomycetes</taxon>
        <taxon>Dothideomycetidae</taxon>
        <taxon>Dothideales</taxon>
        <taxon>Saccotheciaceae</taxon>
        <taxon>Aureobasidium</taxon>
    </lineage>
</organism>
<evidence type="ECO:0000256" key="2">
    <source>
        <dbReference type="ARBA" id="ARBA00023002"/>
    </source>
</evidence>
<sequence>MPSQQFNTLKAIPDLSGKVILITGGKFEAHSIFYKCTSGVGAETVKQLAVHNPSKIFFTGRNTKAANTLIESTKLLNPHVQVRFVPCDLSDLSSVRQASNRIAAKATRIDLFFCNAGVMALPPGLSKDGYEQQFATNHLGHALLIDLLMPVLQDTASLPGSDVRIIITSSQAATMGLTPKGGINFRALRTEQKMFGGRWLRYGQSKLANILYAKALQKQYPCITTVSIHPGIGYTGLQGNLKLFDRFIMWITTIGKRSSVEQLSWNGLWAATAPKGVAKGQVQGGEYYEPVGIKPRAIDYQTNNALEDELWDWTQEELEAWELKAGLKIVFTFYDLYVLCTYD</sequence>